<sequence>MALKCAGPHSLFRVGYLAMEALNTSQHSSIRQLSRYLFLVYHESRAGRPNDDAPIIERVHHNVLCNNALLPRGTFRYVDRPSRRISNNYSTTIRRSHGQCIKYENFILMATLTGKTAVHLRPNGSATVDHLEIIRAKLVRRYYTLKDGAFFFEDQLVRSVTDNLLASLSTVQSTINNP</sequence>
<dbReference type="EMBL" id="MLQL01000053">
    <property type="protein sequence ID" value="OQE13143.1"/>
    <property type="molecule type" value="Genomic_DNA"/>
</dbReference>
<evidence type="ECO:0000313" key="2">
    <source>
        <dbReference type="Proteomes" id="UP000191342"/>
    </source>
</evidence>
<evidence type="ECO:0000313" key="1">
    <source>
        <dbReference type="EMBL" id="OQE13143.1"/>
    </source>
</evidence>
<gene>
    <name evidence="1" type="ORF">PENFLA_c053G07496</name>
</gene>
<reference evidence="2" key="1">
    <citation type="journal article" date="2017" name="Nat. Microbiol.">
        <title>Global analysis of biosynthetic gene clusters reveals vast potential of secondary metabolite production in Penicillium species.</title>
        <authorList>
            <person name="Nielsen J.C."/>
            <person name="Grijseels S."/>
            <person name="Prigent S."/>
            <person name="Ji B."/>
            <person name="Dainat J."/>
            <person name="Nielsen K.F."/>
            <person name="Frisvad J.C."/>
            <person name="Workman M."/>
            <person name="Nielsen J."/>
        </authorList>
    </citation>
    <scope>NUCLEOTIDE SEQUENCE [LARGE SCALE GENOMIC DNA]</scope>
    <source>
        <strain evidence="2">IBT 14082</strain>
    </source>
</reference>
<dbReference type="OrthoDB" id="10393515at2759"/>
<dbReference type="Proteomes" id="UP000191342">
    <property type="component" value="Unassembled WGS sequence"/>
</dbReference>
<proteinExistence type="predicted"/>
<keyword evidence="2" id="KW-1185">Reference proteome</keyword>
<organism evidence="1 2">
    <name type="scientific">Penicillium flavigenum</name>
    <dbReference type="NCBI Taxonomy" id="254877"/>
    <lineage>
        <taxon>Eukaryota</taxon>
        <taxon>Fungi</taxon>
        <taxon>Dikarya</taxon>
        <taxon>Ascomycota</taxon>
        <taxon>Pezizomycotina</taxon>
        <taxon>Eurotiomycetes</taxon>
        <taxon>Eurotiomycetidae</taxon>
        <taxon>Eurotiales</taxon>
        <taxon>Aspergillaceae</taxon>
        <taxon>Penicillium</taxon>
    </lineage>
</organism>
<name>A0A1V6SHS6_9EURO</name>
<protein>
    <submittedName>
        <fullName evidence="1">Uncharacterized protein</fullName>
    </submittedName>
</protein>
<dbReference type="AlphaFoldDB" id="A0A1V6SHS6"/>
<accession>A0A1V6SHS6</accession>
<comment type="caution">
    <text evidence="1">The sequence shown here is derived from an EMBL/GenBank/DDBJ whole genome shotgun (WGS) entry which is preliminary data.</text>
</comment>